<keyword evidence="3 8" id="KW-0472">Membrane</keyword>
<dbReference type="GO" id="GO:0043931">
    <property type="term" value="P:ossification involved in bone maturation"/>
    <property type="evidence" value="ECO:0007669"/>
    <property type="project" value="TreeGrafter"/>
</dbReference>
<keyword evidence="6" id="KW-0393">Immunoglobulin domain</keyword>
<organism evidence="12 13">
    <name type="scientific">Cynoglossus semilaevis</name>
    <name type="common">Tongue sole</name>
    <dbReference type="NCBI Taxonomy" id="244447"/>
    <lineage>
        <taxon>Eukaryota</taxon>
        <taxon>Metazoa</taxon>
        <taxon>Chordata</taxon>
        <taxon>Craniata</taxon>
        <taxon>Vertebrata</taxon>
        <taxon>Euteleostomi</taxon>
        <taxon>Actinopterygii</taxon>
        <taxon>Neopterygii</taxon>
        <taxon>Teleostei</taxon>
        <taxon>Neoteleostei</taxon>
        <taxon>Acanthomorphata</taxon>
        <taxon>Carangaria</taxon>
        <taxon>Pleuronectiformes</taxon>
        <taxon>Pleuronectoidei</taxon>
        <taxon>Cynoglossidae</taxon>
        <taxon>Cynoglossinae</taxon>
        <taxon>Cynoglossus</taxon>
    </lineage>
</organism>
<dbReference type="SMART" id="SM00630">
    <property type="entry name" value="Sema"/>
    <property type="match status" value="1"/>
</dbReference>
<dbReference type="InterPro" id="IPR036179">
    <property type="entry name" value="Ig-like_dom_sf"/>
</dbReference>
<dbReference type="Pfam" id="PF00047">
    <property type="entry name" value="ig"/>
    <property type="match status" value="1"/>
</dbReference>
<dbReference type="PANTHER" id="PTHR11036:SF135">
    <property type="entry name" value="SEMAPHORIN 4D ISOFORM X1-RELATED"/>
    <property type="match status" value="1"/>
</dbReference>
<dbReference type="RefSeq" id="XP_024922062.1">
    <property type="nucleotide sequence ID" value="XM_025066294.1"/>
</dbReference>
<dbReference type="InterPro" id="IPR001627">
    <property type="entry name" value="Semap_dom"/>
</dbReference>
<dbReference type="PANTHER" id="PTHR11036">
    <property type="entry name" value="SEMAPHORIN"/>
    <property type="match status" value="1"/>
</dbReference>
<comment type="caution">
    <text evidence="7">Lacks conserved residue(s) required for the propagation of feature annotation.</text>
</comment>
<evidence type="ECO:0000259" key="11">
    <source>
        <dbReference type="PROSITE" id="PS51004"/>
    </source>
</evidence>
<name>A0A3P8VDM5_CYNSE</name>
<keyword evidence="13" id="KW-1185">Reference proteome</keyword>
<dbReference type="GO" id="GO:0071526">
    <property type="term" value="P:semaphorin-plexin signaling pathway"/>
    <property type="evidence" value="ECO:0007669"/>
    <property type="project" value="TreeGrafter"/>
</dbReference>
<dbReference type="InterPro" id="IPR027231">
    <property type="entry name" value="Semaphorin"/>
</dbReference>
<dbReference type="GO" id="GO:0030215">
    <property type="term" value="F:semaphorin receptor binding"/>
    <property type="evidence" value="ECO:0007669"/>
    <property type="project" value="InterPro"/>
</dbReference>
<dbReference type="Gene3D" id="2.130.10.10">
    <property type="entry name" value="YVTN repeat-like/Quinoprotein amine dehydrogenase"/>
    <property type="match status" value="1"/>
</dbReference>
<dbReference type="Ensembl" id="ENSCSET00000011478.1">
    <property type="protein sequence ID" value="ENSCSEP00000011340.1"/>
    <property type="gene ID" value="ENSCSEG00000007288.1"/>
</dbReference>
<dbReference type="Pfam" id="PF01437">
    <property type="entry name" value="PSI"/>
    <property type="match status" value="1"/>
</dbReference>
<keyword evidence="8" id="KW-0812">Transmembrane</keyword>
<dbReference type="InterPro" id="IPR013783">
    <property type="entry name" value="Ig-like_fold"/>
</dbReference>
<dbReference type="STRING" id="244447.ENSCSEP00000011331"/>
<dbReference type="Gene3D" id="2.60.40.10">
    <property type="entry name" value="Immunoglobulins"/>
    <property type="match status" value="1"/>
</dbReference>
<dbReference type="GO" id="GO:0045499">
    <property type="term" value="F:chemorepellent activity"/>
    <property type="evidence" value="ECO:0007669"/>
    <property type="project" value="TreeGrafter"/>
</dbReference>
<evidence type="ECO:0000313" key="12">
    <source>
        <dbReference type="Ensembl" id="ENSCSEP00000011331.1"/>
    </source>
</evidence>
<evidence type="ECO:0000256" key="5">
    <source>
        <dbReference type="ARBA" id="ARBA00023180"/>
    </source>
</evidence>
<proteinExistence type="inferred from homology"/>
<accession>A0A3P8VDM5</accession>
<evidence type="ECO:0000256" key="6">
    <source>
        <dbReference type="ARBA" id="ARBA00023319"/>
    </source>
</evidence>
<evidence type="ECO:0000256" key="4">
    <source>
        <dbReference type="ARBA" id="ARBA00023157"/>
    </source>
</evidence>
<comment type="similarity">
    <text evidence="2">Belongs to the semaphorin family.</text>
</comment>
<evidence type="ECO:0000256" key="2">
    <source>
        <dbReference type="ARBA" id="ARBA00009492"/>
    </source>
</evidence>
<dbReference type="SUPFAM" id="SSF101912">
    <property type="entry name" value="Sema domain"/>
    <property type="match status" value="1"/>
</dbReference>
<dbReference type="PROSITE" id="PS51004">
    <property type="entry name" value="SEMA"/>
    <property type="match status" value="1"/>
</dbReference>
<evidence type="ECO:0000259" key="10">
    <source>
        <dbReference type="PROSITE" id="PS50835"/>
    </source>
</evidence>
<dbReference type="GeneID" id="103376753"/>
<dbReference type="InterPro" id="IPR015943">
    <property type="entry name" value="WD40/YVTN_repeat-like_dom_sf"/>
</dbReference>
<evidence type="ECO:0000313" key="13">
    <source>
        <dbReference type="Proteomes" id="UP000265120"/>
    </source>
</evidence>
<dbReference type="GeneTree" id="ENSGT00940000165728"/>
<dbReference type="KEGG" id="csem:103376753"/>
<dbReference type="InterPro" id="IPR013151">
    <property type="entry name" value="Immunoglobulin_dom"/>
</dbReference>
<keyword evidence="5" id="KW-0325">Glycoprotein</keyword>
<evidence type="ECO:0000256" key="1">
    <source>
        <dbReference type="ARBA" id="ARBA00004370"/>
    </source>
</evidence>
<dbReference type="SUPFAM" id="SSF103575">
    <property type="entry name" value="Plexin repeat"/>
    <property type="match status" value="1"/>
</dbReference>
<dbReference type="SMART" id="SM00423">
    <property type="entry name" value="PSI"/>
    <property type="match status" value="1"/>
</dbReference>
<keyword evidence="4" id="KW-1015">Disulfide bond</keyword>
<evidence type="ECO:0000256" key="3">
    <source>
        <dbReference type="ARBA" id="ARBA00023136"/>
    </source>
</evidence>
<dbReference type="GO" id="GO:0005615">
    <property type="term" value="C:extracellular space"/>
    <property type="evidence" value="ECO:0007669"/>
    <property type="project" value="TreeGrafter"/>
</dbReference>
<dbReference type="OrthoDB" id="9988752at2759"/>
<dbReference type="Proteomes" id="UP000265120">
    <property type="component" value="Chromosome 2"/>
</dbReference>
<dbReference type="InterPro" id="IPR007110">
    <property type="entry name" value="Ig-like_dom"/>
</dbReference>
<protein>
    <submittedName>
        <fullName evidence="12">Si:ch211-129c21.1</fullName>
    </submittedName>
</protein>
<evidence type="ECO:0000256" key="9">
    <source>
        <dbReference type="SAM" id="SignalP"/>
    </source>
</evidence>
<dbReference type="FunFam" id="2.130.10.10:FF:001703">
    <property type="entry name" value="Semaphorin 4e"/>
    <property type="match status" value="1"/>
</dbReference>
<dbReference type="InterPro" id="IPR003599">
    <property type="entry name" value="Ig_sub"/>
</dbReference>
<sequence>MSLLSVLNIICAAMLHVSNGALNTHYCVPRKTVLYQNEFKLFREDGISNYSTMLMRDDLGLLLLGAREAVYALDIHNISVKKAAVYWRVTEEKQRECTYKGKQAEVECRNYIRTLHKVNDTTMYVCGTNAFSPTCDYITFIDGELRLQAKLEEGKGKCPFDPYQRYSSLMVENDLYSATSLNFLGSEPVVLRSSNLALRTEFKSSWLSEPNFVFMDLVKEGFESSTGDDDKVYLFFSENAMEYDFYSKVVVSRVARVCKGDMGGQRTLQRKWTSFLKARLDCSLPEPSLPPIVLKHEDWRENVFYAVFTPQSGLSQASAVCAYSISAIRDIFNEGKFKTPVAVETSHVKWVMHTGDVPVPRPGACIDNVARNLGMNRSLDLPDKTLQFIRDRPLMDDAVRPLTGRPLLVKQGPLLTRIVVDSVLALDGKRYAVMFIGTENGYIQKAVNYAGEMFIIEEIQLHESPMPINILRLSSPMGQLYAGSEFSAVQIPVSNCSRYHTCVNCVLARDPYCAWVFSTGQCSSVYNLAPVSNAAVQSLTEGDTSRCPSQGPVAALNLTLVLGNNIQLPCQLLSNLAQVRWRFSDRSLLSDQKYYIYSGGLLILRASESDAGVYSCDSVEEIKGRMYNQTVAVYRLQLHSGTETGVSSTPGNEATNSSISAHTAAPGLQDLNVTSEDPLSPETLNETVSVTGLEVAVALLSLICLCLLAVLLFHWNQRRWKCLKCVPPLQSQNDIADKEHTCEYMHIPNRSSEVKMLGSDKPYTANNNHTAVDFKRNGEQHFTPRPHISSVGGLGYINDESEI</sequence>
<feature type="transmembrane region" description="Helical" evidence="8">
    <location>
        <begin position="695"/>
        <end position="715"/>
    </location>
</feature>
<feature type="domain" description="Sema" evidence="11">
    <location>
        <begin position="25"/>
        <end position="493"/>
    </location>
</feature>
<dbReference type="InterPro" id="IPR002165">
    <property type="entry name" value="Plexin_repeat"/>
</dbReference>
<dbReference type="GO" id="GO:0030335">
    <property type="term" value="P:positive regulation of cell migration"/>
    <property type="evidence" value="ECO:0007669"/>
    <property type="project" value="TreeGrafter"/>
</dbReference>
<keyword evidence="9" id="KW-0732">Signal</keyword>
<dbReference type="OMA" id="KKAAVYW"/>
<dbReference type="SUPFAM" id="SSF48726">
    <property type="entry name" value="Immunoglobulin"/>
    <property type="match status" value="1"/>
</dbReference>
<dbReference type="InterPro" id="IPR016201">
    <property type="entry name" value="PSI"/>
</dbReference>
<evidence type="ECO:0000256" key="7">
    <source>
        <dbReference type="PROSITE-ProRule" id="PRU00352"/>
    </source>
</evidence>
<dbReference type="Gene3D" id="3.30.1680.10">
    <property type="entry name" value="ligand-binding face of the semaphorins, domain 2"/>
    <property type="match status" value="1"/>
</dbReference>
<comment type="subcellular location">
    <subcellularLocation>
        <location evidence="1">Membrane</location>
    </subcellularLocation>
</comment>
<feature type="domain" description="Ig-like" evidence="10">
    <location>
        <begin position="548"/>
        <end position="632"/>
    </location>
</feature>
<reference evidence="12" key="2">
    <citation type="submission" date="2025-05" db="UniProtKB">
        <authorList>
            <consortium name="Ensembl"/>
        </authorList>
    </citation>
    <scope>IDENTIFICATION</scope>
</reference>
<dbReference type="RefSeq" id="XP_008305479.1">
    <property type="nucleotide sequence ID" value="XM_008307257.2"/>
</dbReference>
<dbReference type="GO" id="GO:0007411">
    <property type="term" value="P:axon guidance"/>
    <property type="evidence" value="ECO:0007669"/>
    <property type="project" value="TreeGrafter"/>
</dbReference>
<dbReference type="GO" id="GO:0000122">
    <property type="term" value="P:negative regulation of transcription by RNA polymerase II"/>
    <property type="evidence" value="ECO:0007669"/>
    <property type="project" value="TreeGrafter"/>
</dbReference>
<dbReference type="PROSITE" id="PS50835">
    <property type="entry name" value="IG_LIKE"/>
    <property type="match status" value="1"/>
</dbReference>
<feature type="chain" id="PRO_5044596957" evidence="9">
    <location>
        <begin position="21"/>
        <end position="803"/>
    </location>
</feature>
<dbReference type="Ensembl" id="ENSCSET00000011469.1">
    <property type="protein sequence ID" value="ENSCSEP00000011331.1"/>
    <property type="gene ID" value="ENSCSEG00000007288.1"/>
</dbReference>
<dbReference type="SMART" id="SM00409">
    <property type="entry name" value="IG"/>
    <property type="match status" value="1"/>
</dbReference>
<dbReference type="InterPro" id="IPR036352">
    <property type="entry name" value="Semap_dom_sf"/>
</dbReference>
<reference evidence="12 13" key="1">
    <citation type="journal article" date="2014" name="Nat. Genet.">
        <title>Whole-genome sequence of a flatfish provides insights into ZW sex chromosome evolution and adaptation to a benthic lifestyle.</title>
        <authorList>
            <person name="Chen S."/>
            <person name="Zhang G."/>
            <person name="Shao C."/>
            <person name="Huang Q."/>
            <person name="Liu G."/>
            <person name="Zhang P."/>
            <person name="Song W."/>
            <person name="An N."/>
            <person name="Chalopin D."/>
            <person name="Volff J.N."/>
            <person name="Hong Y."/>
            <person name="Li Q."/>
            <person name="Sha Z."/>
            <person name="Zhou H."/>
            <person name="Xie M."/>
            <person name="Yu Q."/>
            <person name="Liu Y."/>
            <person name="Xiang H."/>
            <person name="Wang N."/>
            <person name="Wu K."/>
            <person name="Yang C."/>
            <person name="Zhou Q."/>
            <person name="Liao X."/>
            <person name="Yang L."/>
            <person name="Hu Q."/>
            <person name="Zhang J."/>
            <person name="Meng L."/>
            <person name="Jin L."/>
            <person name="Tian Y."/>
            <person name="Lian J."/>
            <person name="Yang J."/>
            <person name="Miao G."/>
            <person name="Liu S."/>
            <person name="Liang Z."/>
            <person name="Yan F."/>
            <person name="Li Y."/>
            <person name="Sun B."/>
            <person name="Zhang H."/>
            <person name="Zhang J."/>
            <person name="Zhu Y."/>
            <person name="Du M."/>
            <person name="Zhao Y."/>
            <person name="Schartl M."/>
            <person name="Tang Q."/>
            <person name="Wang J."/>
        </authorList>
    </citation>
    <scope>NUCLEOTIDE SEQUENCE</scope>
</reference>
<feature type="signal peptide" evidence="9">
    <location>
        <begin position="1"/>
        <end position="20"/>
    </location>
</feature>
<dbReference type="Pfam" id="PF01403">
    <property type="entry name" value="Sema"/>
    <property type="match status" value="1"/>
</dbReference>
<dbReference type="GO" id="GO:0001755">
    <property type="term" value="P:neural crest cell migration"/>
    <property type="evidence" value="ECO:0007669"/>
    <property type="project" value="TreeGrafter"/>
</dbReference>
<dbReference type="GO" id="GO:0005886">
    <property type="term" value="C:plasma membrane"/>
    <property type="evidence" value="ECO:0007669"/>
    <property type="project" value="TreeGrafter"/>
</dbReference>
<evidence type="ECO:0000256" key="8">
    <source>
        <dbReference type="SAM" id="Phobius"/>
    </source>
</evidence>
<dbReference type="AlphaFoldDB" id="A0A3P8VDM5"/>
<keyword evidence="8" id="KW-1133">Transmembrane helix</keyword>